<comment type="caution">
    <text evidence="2">The sequence shown here is derived from an EMBL/GenBank/DDBJ whole genome shotgun (WGS) entry which is preliminary data.</text>
</comment>
<sequence length="70" mass="7766">MVPSKILTLLIALLTFTTAVEELILTPLIREGNLAKAKEMATDNIKLFHIKSSLNKPMTSYSGYLTINET</sequence>
<dbReference type="OrthoDB" id="443318at2759"/>
<evidence type="ECO:0000313" key="3">
    <source>
        <dbReference type="Proteomes" id="UP000708208"/>
    </source>
</evidence>
<gene>
    <name evidence="2" type="ORF">AFUS01_LOCUS7807</name>
</gene>
<evidence type="ECO:0000256" key="1">
    <source>
        <dbReference type="SAM" id="SignalP"/>
    </source>
</evidence>
<keyword evidence="3" id="KW-1185">Reference proteome</keyword>
<keyword evidence="1" id="KW-0732">Signal</keyword>
<feature type="signal peptide" evidence="1">
    <location>
        <begin position="1"/>
        <end position="19"/>
    </location>
</feature>
<evidence type="ECO:0000313" key="2">
    <source>
        <dbReference type="EMBL" id="CAG7718415.1"/>
    </source>
</evidence>
<dbReference type="EMBL" id="CAJVCH010053320">
    <property type="protein sequence ID" value="CAG7718415.1"/>
    <property type="molecule type" value="Genomic_DNA"/>
</dbReference>
<feature type="chain" id="PRO_5035260549" evidence="1">
    <location>
        <begin position="20"/>
        <end position="70"/>
    </location>
</feature>
<reference evidence="2" key="1">
    <citation type="submission" date="2021-06" db="EMBL/GenBank/DDBJ databases">
        <authorList>
            <person name="Hodson N. C."/>
            <person name="Mongue J. A."/>
            <person name="Jaron S. K."/>
        </authorList>
    </citation>
    <scope>NUCLEOTIDE SEQUENCE</scope>
</reference>
<name>A0A8J2JJM0_9HEXA</name>
<protein>
    <submittedName>
        <fullName evidence="2">Uncharacterized protein</fullName>
    </submittedName>
</protein>
<accession>A0A8J2JJM0</accession>
<organism evidence="2 3">
    <name type="scientific">Allacma fusca</name>
    <dbReference type="NCBI Taxonomy" id="39272"/>
    <lineage>
        <taxon>Eukaryota</taxon>
        <taxon>Metazoa</taxon>
        <taxon>Ecdysozoa</taxon>
        <taxon>Arthropoda</taxon>
        <taxon>Hexapoda</taxon>
        <taxon>Collembola</taxon>
        <taxon>Symphypleona</taxon>
        <taxon>Sminthuridae</taxon>
        <taxon>Allacma</taxon>
    </lineage>
</organism>
<dbReference type="AlphaFoldDB" id="A0A8J2JJM0"/>
<proteinExistence type="predicted"/>
<dbReference type="Proteomes" id="UP000708208">
    <property type="component" value="Unassembled WGS sequence"/>
</dbReference>